<dbReference type="OrthoDB" id="10265668at2759"/>
<protein>
    <submittedName>
        <fullName evidence="1">RNA-processing protein, HAT helix</fullName>
    </submittedName>
</protein>
<keyword evidence="2" id="KW-1185">Reference proteome</keyword>
<name>A0A2U1Q838_ARTAN</name>
<dbReference type="EMBL" id="PKPP01000330">
    <property type="protein sequence ID" value="PWA94174.1"/>
    <property type="molecule type" value="Genomic_DNA"/>
</dbReference>
<organism evidence="1 2">
    <name type="scientific">Artemisia annua</name>
    <name type="common">Sweet wormwood</name>
    <dbReference type="NCBI Taxonomy" id="35608"/>
    <lineage>
        <taxon>Eukaryota</taxon>
        <taxon>Viridiplantae</taxon>
        <taxon>Streptophyta</taxon>
        <taxon>Embryophyta</taxon>
        <taxon>Tracheophyta</taxon>
        <taxon>Spermatophyta</taxon>
        <taxon>Magnoliopsida</taxon>
        <taxon>eudicotyledons</taxon>
        <taxon>Gunneridae</taxon>
        <taxon>Pentapetalae</taxon>
        <taxon>asterids</taxon>
        <taxon>campanulids</taxon>
        <taxon>Asterales</taxon>
        <taxon>Asteraceae</taxon>
        <taxon>Asteroideae</taxon>
        <taxon>Anthemideae</taxon>
        <taxon>Artemisiinae</taxon>
        <taxon>Artemisia</taxon>
    </lineage>
</organism>
<sequence length="79" mass="8931">MAWLCTVEKAVEVYEEAVQSSTYSVGLWVDYSSFEFVDFVEEDISFAKSGNLELHAAYSNVQVAICDDEIYHANRPVLT</sequence>
<reference evidence="1 2" key="1">
    <citation type="journal article" date="2018" name="Mol. Plant">
        <title>The genome of Artemisia annua provides insight into the evolution of Asteraceae family and artemisinin biosynthesis.</title>
        <authorList>
            <person name="Shen Q."/>
            <person name="Zhang L."/>
            <person name="Liao Z."/>
            <person name="Wang S."/>
            <person name="Yan T."/>
            <person name="Shi P."/>
            <person name="Liu M."/>
            <person name="Fu X."/>
            <person name="Pan Q."/>
            <person name="Wang Y."/>
            <person name="Lv Z."/>
            <person name="Lu X."/>
            <person name="Zhang F."/>
            <person name="Jiang W."/>
            <person name="Ma Y."/>
            <person name="Chen M."/>
            <person name="Hao X."/>
            <person name="Li L."/>
            <person name="Tang Y."/>
            <person name="Lv G."/>
            <person name="Zhou Y."/>
            <person name="Sun X."/>
            <person name="Brodelius P.E."/>
            <person name="Rose J.K.C."/>
            <person name="Tang K."/>
        </authorList>
    </citation>
    <scope>NUCLEOTIDE SEQUENCE [LARGE SCALE GENOMIC DNA]</scope>
    <source>
        <strain evidence="2">cv. Huhao1</strain>
        <tissue evidence="1">Leaf</tissue>
    </source>
</reference>
<accession>A0A2U1Q838</accession>
<dbReference type="AlphaFoldDB" id="A0A2U1Q838"/>
<evidence type="ECO:0000313" key="2">
    <source>
        <dbReference type="Proteomes" id="UP000245207"/>
    </source>
</evidence>
<comment type="caution">
    <text evidence="1">The sequence shown here is derived from an EMBL/GenBank/DDBJ whole genome shotgun (WGS) entry which is preliminary data.</text>
</comment>
<evidence type="ECO:0000313" key="1">
    <source>
        <dbReference type="EMBL" id="PWA94174.1"/>
    </source>
</evidence>
<gene>
    <name evidence="1" type="ORF">CTI12_AA060950</name>
</gene>
<proteinExistence type="predicted"/>
<dbReference type="Proteomes" id="UP000245207">
    <property type="component" value="Unassembled WGS sequence"/>
</dbReference>